<proteinExistence type="predicted"/>
<dbReference type="AlphaFoldDB" id="A0A382NHT1"/>
<dbReference type="EMBL" id="UINC01100507">
    <property type="protein sequence ID" value="SVC60616.1"/>
    <property type="molecule type" value="Genomic_DNA"/>
</dbReference>
<sequence length="85" mass="9994">MAVREGGNYFTQSRGEREVICFRYKDYEIVTDYNSDHEAYESVIAKTDQDTVLHSVMNDFHRGAFNLAVEWLAKELNPQLDFLRE</sequence>
<reference evidence="1" key="1">
    <citation type="submission" date="2018-05" db="EMBL/GenBank/DDBJ databases">
        <authorList>
            <person name="Lanie J.A."/>
            <person name="Ng W.-L."/>
            <person name="Kazmierczak K.M."/>
            <person name="Andrzejewski T.M."/>
            <person name="Davidsen T.M."/>
            <person name="Wayne K.J."/>
            <person name="Tettelin H."/>
            <person name="Glass J.I."/>
            <person name="Rusch D."/>
            <person name="Podicherti R."/>
            <person name="Tsui H.-C.T."/>
            <person name="Winkler M.E."/>
        </authorList>
    </citation>
    <scope>NUCLEOTIDE SEQUENCE</scope>
</reference>
<protein>
    <submittedName>
        <fullName evidence="1">Uncharacterized protein</fullName>
    </submittedName>
</protein>
<name>A0A382NHT1_9ZZZZ</name>
<evidence type="ECO:0000313" key="1">
    <source>
        <dbReference type="EMBL" id="SVC60616.1"/>
    </source>
</evidence>
<accession>A0A382NHT1</accession>
<gene>
    <name evidence="1" type="ORF">METZ01_LOCUS313470</name>
</gene>
<organism evidence="1">
    <name type="scientific">marine metagenome</name>
    <dbReference type="NCBI Taxonomy" id="408172"/>
    <lineage>
        <taxon>unclassified sequences</taxon>
        <taxon>metagenomes</taxon>
        <taxon>ecological metagenomes</taxon>
    </lineage>
</organism>